<evidence type="ECO:0000259" key="1">
    <source>
        <dbReference type="Pfam" id="PF22613"/>
    </source>
</evidence>
<organism evidence="2 3">
    <name type="scientific">Burkholderia ubonensis</name>
    <dbReference type="NCBI Taxonomy" id="101571"/>
    <lineage>
        <taxon>Bacteria</taxon>
        <taxon>Pseudomonadati</taxon>
        <taxon>Pseudomonadota</taxon>
        <taxon>Betaproteobacteria</taxon>
        <taxon>Burkholderiales</taxon>
        <taxon>Burkholderiaceae</taxon>
        <taxon>Burkholderia</taxon>
        <taxon>Burkholderia cepacia complex</taxon>
    </lineage>
</organism>
<dbReference type="PANTHER" id="PTHR43825">
    <property type="entry name" value="PYRUVATE DEHYDROGENASE E1 COMPONENT"/>
    <property type="match status" value="1"/>
</dbReference>
<name>A0AA40R2Q0_9BURK</name>
<dbReference type="InterPro" id="IPR051157">
    <property type="entry name" value="PDH/Transketolase"/>
</dbReference>
<feature type="domain" description="Transketolase-like C-terminal" evidence="1">
    <location>
        <begin position="42"/>
        <end position="173"/>
    </location>
</feature>
<dbReference type="AlphaFoldDB" id="A0AA40R2Q0"/>
<accession>A0AA40R2Q0</accession>
<dbReference type="Gene3D" id="3.40.50.970">
    <property type="match status" value="1"/>
</dbReference>
<protein>
    <recommendedName>
        <fullName evidence="1">Transketolase-like C-terminal domain-containing protein</fullName>
    </recommendedName>
</protein>
<dbReference type="Gene3D" id="3.40.50.920">
    <property type="match status" value="1"/>
</dbReference>
<dbReference type="PANTHER" id="PTHR43825:SF3">
    <property type="entry name" value="PYRUVATE DEHYDROGENASE E1 COMPONENT"/>
    <property type="match status" value="1"/>
</dbReference>
<evidence type="ECO:0000313" key="3">
    <source>
        <dbReference type="Proteomes" id="UP000070119"/>
    </source>
</evidence>
<gene>
    <name evidence="2" type="ORF">WK57_23480</name>
</gene>
<comment type="caution">
    <text evidence="2">The sequence shown here is derived from an EMBL/GenBank/DDBJ whole genome shotgun (WGS) entry which is preliminary data.</text>
</comment>
<dbReference type="InterPro" id="IPR009014">
    <property type="entry name" value="Transketo_C/PFOR_II"/>
</dbReference>
<dbReference type="Pfam" id="PF22613">
    <property type="entry name" value="Transketolase_C_1"/>
    <property type="match status" value="1"/>
</dbReference>
<sequence>MREMVEQQRDVFYYVTVTNENYAQPSAPDGDPHALREGILKGSYPLSPASRDTARVQLLGAGAILGEALPAQQMLKEDWDIDAALWSVTSFTELQRDGMEAERLSRLGDADVTPYVAQVLGASRGPAIAATDYVRAVPELIRAYVPRRYVTLGTDGFGLSDTRQALRSFFEVDRESIVIAALKALADEREIGADVVRPAQLSSQAVRQDR</sequence>
<dbReference type="EMBL" id="LNJU01000005">
    <property type="protein sequence ID" value="KWZ52097.1"/>
    <property type="molecule type" value="Genomic_DNA"/>
</dbReference>
<dbReference type="Proteomes" id="UP000070119">
    <property type="component" value="Chromosome 2"/>
</dbReference>
<dbReference type="InterPro" id="IPR055152">
    <property type="entry name" value="Transketolase-like_C_2"/>
</dbReference>
<dbReference type="SUPFAM" id="SSF52922">
    <property type="entry name" value="TK C-terminal domain-like"/>
    <property type="match status" value="1"/>
</dbReference>
<evidence type="ECO:0000313" key="2">
    <source>
        <dbReference type="EMBL" id="KWZ52097.1"/>
    </source>
</evidence>
<proteinExistence type="predicted"/>
<reference evidence="2 3" key="1">
    <citation type="submission" date="2015-11" db="EMBL/GenBank/DDBJ databases">
        <authorList>
            <person name="Sahl J."/>
            <person name="Wagner D."/>
            <person name="Keim P."/>
        </authorList>
    </citation>
    <scope>NUCLEOTIDE SEQUENCE [LARGE SCALE GENOMIC DNA]</scope>
    <source>
        <strain evidence="2 3">MSMB1157</strain>
    </source>
</reference>